<gene>
    <name evidence="3" type="ORF">KP77_18320</name>
</gene>
<dbReference type="NCBIfam" id="TIGR00732">
    <property type="entry name" value="dprA"/>
    <property type="match status" value="1"/>
</dbReference>
<sequence>MTDRFRKKLLYLHYMNVLTNKQLLTWLRVDPGFEQPLSTPPAHIKLTPAQSLKLQKNLSAASYLEISAHLTHSNTSFITIFDSIYPDNLREIYDPPVILYMKGNVEYLRNEKMLAVVGSRKADQYTETMLNIILPDLLAEGICIISGLAKGADSIAHRLALKGQTIGVTGSGFQHVYPTSNQQLYKEMAAAQLLLSEYPPYIKPQKFHFPMRNRIIAGLSKGLLVTQAAVKSGTMITVDRALEEGRDIFSVPGSAVDPLSEGTNSLISQGAKLTVSAKDILNEWSI</sequence>
<evidence type="ECO:0000313" key="4">
    <source>
        <dbReference type="Proteomes" id="UP000031950"/>
    </source>
</evidence>
<dbReference type="PANTHER" id="PTHR43022:SF1">
    <property type="entry name" value="PROTEIN SMF"/>
    <property type="match status" value="1"/>
</dbReference>
<dbReference type="Gene3D" id="3.40.50.450">
    <property type="match status" value="1"/>
</dbReference>
<organism evidence="3 4">
    <name type="scientific">Jeotgalibacillus alimentarius</name>
    <dbReference type="NCBI Taxonomy" id="135826"/>
    <lineage>
        <taxon>Bacteria</taxon>
        <taxon>Bacillati</taxon>
        <taxon>Bacillota</taxon>
        <taxon>Bacilli</taxon>
        <taxon>Bacillales</taxon>
        <taxon>Caryophanaceae</taxon>
        <taxon>Jeotgalibacillus</taxon>
    </lineage>
</organism>
<dbReference type="SUPFAM" id="SSF102405">
    <property type="entry name" value="MCP/YpsA-like"/>
    <property type="match status" value="1"/>
</dbReference>
<evidence type="ECO:0000256" key="1">
    <source>
        <dbReference type="ARBA" id="ARBA00006525"/>
    </source>
</evidence>
<name>A0A0C2VNG8_9BACL</name>
<proteinExistence type="inferred from homology"/>
<comment type="similarity">
    <text evidence="1">Belongs to the DprA/Smf family.</text>
</comment>
<dbReference type="AlphaFoldDB" id="A0A0C2VNG8"/>
<dbReference type="InterPro" id="IPR003488">
    <property type="entry name" value="DprA"/>
</dbReference>
<dbReference type="STRING" id="135826.KP77_18320"/>
<dbReference type="RefSeq" id="WP_041122386.1">
    <property type="nucleotide sequence ID" value="NZ_JXRQ01000017.1"/>
</dbReference>
<dbReference type="OrthoDB" id="9785707at2"/>
<dbReference type="GO" id="GO:0009294">
    <property type="term" value="P:DNA-mediated transformation"/>
    <property type="evidence" value="ECO:0007669"/>
    <property type="project" value="InterPro"/>
</dbReference>
<dbReference type="PANTHER" id="PTHR43022">
    <property type="entry name" value="PROTEIN SMF"/>
    <property type="match status" value="1"/>
</dbReference>
<feature type="domain" description="Smf/DprA SLOG" evidence="2">
    <location>
        <begin position="77"/>
        <end position="284"/>
    </location>
</feature>
<reference evidence="3 4" key="1">
    <citation type="submission" date="2015-01" db="EMBL/GenBank/DDBJ databases">
        <title>Genome sequence of Jeotgalibacillus alimentarius.</title>
        <authorList>
            <person name="Goh K.M."/>
            <person name="Chan K.-G."/>
            <person name="Yaakop A.S."/>
            <person name="Ee R."/>
            <person name="Gan H.M."/>
            <person name="Chan C.S."/>
        </authorList>
    </citation>
    <scope>NUCLEOTIDE SEQUENCE [LARGE SCALE GENOMIC DNA]</scope>
    <source>
        <strain evidence="3 4">YKJ-13</strain>
    </source>
</reference>
<dbReference type="InterPro" id="IPR057666">
    <property type="entry name" value="DrpA_SLOG"/>
</dbReference>
<evidence type="ECO:0000259" key="2">
    <source>
        <dbReference type="Pfam" id="PF02481"/>
    </source>
</evidence>
<evidence type="ECO:0000313" key="3">
    <source>
        <dbReference type="EMBL" id="KIL50457.1"/>
    </source>
</evidence>
<keyword evidence="4" id="KW-1185">Reference proteome</keyword>
<dbReference type="PATRIC" id="fig|135826.4.peg.1827"/>
<dbReference type="Pfam" id="PF02481">
    <property type="entry name" value="DNA_processg_A"/>
    <property type="match status" value="1"/>
</dbReference>
<dbReference type="Proteomes" id="UP000031950">
    <property type="component" value="Unassembled WGS sequence"/>
</dbReference>
<accession>A0A0C2VNG8</accession>
<dbReference type="EMBL" id="JXRQ01000017">
    <property type="protein sequence ID" value="KIL50457.1"/>
    <property type="molecule type" value="Genomic_DNA"/>
</dbReference>
<protein>
    <recommendedName>
        <fullName evidence="2">Smf/DprA SLOG domain-containing protein</fullName>
    </recommendedName>
</protein>
<comment type="caution">
    <text evidence="3">The sequence shown here is derived from an EMBL/GenBank/DDBJ whole genome shotgun (WGS) entry which is preliminary data.</text>
</comment>